<proteinExistence type="predicted"/>
<evidence type="ECO:0000313" key="3">
    <source>
        <dbReference type="EMBL" id="KAA2236637.1"/>
    </source>
</evidence>
<dbReference type="Proteomes" id="UP000323142">
    <property type="component" value="Unassembled WGS sequence"/>
</dbReference>
<dbReference type="OrthoDB" id="517560at2"/>
<evidence type="ECO:0000259" key="2">
    <source>
        <dbReference type="Pfam" id="PF03713"/>
    </source>
</evidence>
<protein>
    <submittedName>
        <fullName evidence="3">DUF305 domain-containing protein</fullName>
    </submittedName>
</protein>
<dbReference type="Pfam" id="PF03713">
    <property type="entry name" value="DUF305"/>
    <property type="match status" value="1"/>
</dbReference>
<reference evidence="3 4" key="1">
    <citation type="submission" date="2019-09" db="EMBL/GenBank/DDBJ databases">
        <title>Salinarimonas rosea gen. nov., sp. nov., a new member of the a-2 subgroup of the Proteobacteria.</title>
        <authorList>
            <person name="Liu J."/>
        </authorList>
    </citation>
    <scope>NUCLEOTIDE SEQUENCE [LARGE SCALE GENOMIC DNA]</scope>
    <source>
        <strain evidence="3 4">BN140002</strain>
    </source>
</reference>
<reference evidence="3 4" key="2">
    <citation type="submission" date="2019-09" db="EMBL/GenBank/DDBJ databases">
        <authorList>
            <person name="Jin C."/>
        </authorList>
    </citation>
    <scope>NUCLEOTIDE SEQUENCE [LARGE SCALE GENOMIC DNA]</scope>
    <source>
        <strain evidence="3 4">BN140002</strain>
    </source>
</reference>
<accession>A0A5B2VEM5</accession>
<organism evidence="3 4">
    <name type="scientific">Salinarimonas soli</name>
    <dbReference type="NCBI Taxonomy" id="1638099"/>
    <lineage>
        <taxon>Bacteria</taxon>
        <taxon>Pseudomonadati</taxon>
        <taxon>Pseudomonadota</taxon>
        <taxon>Alphaproteobacteria</taxon>
        <taxon>Hyphomicrobiales</taxon>
        <taxon>Salinarimonadaceae</taxon>
        <taxon>Salinarimonas</taxon>
    </lineage>
</organism>
<comment type="caution">
    <text evidence="3">The sequence shown here is derived from an EMBL/GenBank/DDBJ whole genome shotgun (WGS) entry which is preliminary data.</text>
</comment>
<evidence type="ECO:0000313" key="4">
    <source>
        <dbReference type="Proteomes" id="UP000323142"/>
    </source>
</evidence>
<evidence type="ECO:0000256" key="1">
    <source>
        <dbReference type="SAM" id="MobiDB-lite"/>
    </source>
</evidence>
<dbReference type="PANTHER" id="PTHR36933:SF1">
    <property type="entry name" value="SLL0788 PROTEIN"/>
    <property type="match status" value="1"/>
</dbReference>
<dbReference type="Gene3D" id="1.20.1260.10">
    <property type="match status" value="1"/>
</dbReference>
<keyword evidence="4" id="KW-1185">Reference proteome</keyword>
<feature type="region of interest" description="Disordered" evidence="1">
    <location>
        <begin position="1"/>
        <end position="24"/>
    </location>
</feature>
<gene>
    <name evidence="3" type="ORF">F0L46_13990</name>
</gene>
<dbReference type="InterPro" id="IPR005183">
    <property type="entry name" value="DUF305_CopM-like"/>
</dbReference>
<dbReference type="InterPro" id="IPR012347">
    <property type="entry name" value="Ferritin-like"/>
</dbReference>
<feature type="domain" description="DUF305" evidence="2">
    <location>
        <begin position="9"/>
        <end position="74"/>
    </location>
</feature>
<dbReference type="EMBL" id="VUOA01000025">
    <property type="protein sequence ID" value="KAA2236637.1"/>
    <property type="molecule type" value="Genomic_DNA"/>
</dbReference>
<dbReference type="PANTHER" id="PTHR36933">
    <property type="entry name" value="SLL0788 PROTEIN"/>
    <property type="match status" value="1"/>
</dbReference>
<sequence>MAGAHARMHRAMDEVRPTGDPDRDFARAMIPHHQGAIDAATIQLKYGRDERLRRLAHAIIVEQRQEIAYLRTILDGPSGGPPHATAAQP</sequence>
<name>A0A5B2VEM5_9HYPH</name>
<dbReference type="AlphaFoldDB" id="A0A5B2VEM5"/>
<feature type="compositionally biased region" description="Basic and acidic residues" evidence="1">
    <location>
        <begin position="10"/>
        <end position="24"/>
    </location>
</feature>